<gene>
    <name evidence="5" type="ORF">NE542_03215</name>
</gene>
<dbReference type="AlphaFoldDB" id="A0AAP2UHD2"/>
<dbReference type="Gene3D" id="3.30.160.60">
    <property type="entry name" value="Classic Zinc Finger"/>
    <property type="match status" value="1"/>
</dbReference>
<dbReference type="Pfam" id="PF00589">
    <property type="entry name" value="Phage_integrase"/>
    <property type="match status" value="1"/>
</dbReference>
<dbReference type="Gene3D" id="1.10.150.130">
    <property type="match status" value="1"/>
</dbReference>
<evidence type="ECO:0000256" key="3">
    <source>
        <dbReference type="ARBA" id="ARBA00023172"/>
    </source>
</evidence>
<organism evidence="5 6">
    <name type="scientific">Faecalibacillus intestinalis</name>
    <dbReference type="NCBI Taxonomy" id="1982626"/>
    <lineage>
        <taxon>Bacteria</taxon>
        <taxon>Bacillati</taxon>
        <taxon>Bacillota</taxon>
        <taxon>Erysipelotrichia</taxon>
        <taxon>Erysipelotrichales</taxon>
        <taxon>Coprobacillaceae</taxon>
        <taxon>Faecalibacillus</taxon>
    </lineage>
</organism>
<evidence type="ECO:0000256" key="1">
    <source>
        <dbReference type="ARBA" id="ARBA00008857"/>
    </source>
</evidence>
<dbReference type="GO" id="GO:0006310">
    <property type="term" value="P:DNA recombination"/>
    <property type="evidence" value="ECO:0007669"/>
    <property type="project" value="UniProtKB-KW"/>
</dbReference>
<sequence length="382" mass="44500">MGKDLRNKELGLGISQRKDGVYVARFTNRAGKRIFFCDTNLSLLRRKFEKAKVEDYENRSVASGSYTLKEWYDFWIKNFKIPNEVTPQYIEHLDATFKKYVLLKDRGNIDLRDLRNIDIQLMVNEAKDISISAARNLLSILKQMLELAYENDLIVKNPAKSVHIKKPKRKSTESMSRKDEKMLLKHISSQQVRDMVLMMLNTGLRISELLGLSFDEVNLEERYIEISHQLSYKRNEEREYTFTQTKNKKKRIIPINDVTFEILNRVIKKREKQLGKTYRGKSAISDQLVFVTVYGDAYCRSGFNSTLNYSINKTLKSGYEFECPRLSPHIFRHTFATRCLEAGMSPNTVSSLLGHGTIRMTLSYVHNSSEKFKEDTSLLNRI</sequence>
<dbReference type="InterPro" id="IPR002104">
    <property type="entry name" value="Integrase_catalytic"/>
</dbReference>
<dbReference type="InterPro" id="IPR011010">
    <property type="entry name" value="DNA_brk_join_enz"/>
</dbReference>
<dbReference type="EMBL" id="JANGBO010000001">
    <property type="protein sequence ID" value="MCQ5060846.1"/>
    <property type="molecule type" value="Genomic_DNA"/>
</dbReference>
<dbReference type="CDD" id="cd01189">
    <property type="entry name" value="INT_ICEBs1_C_like"/>
    <property type="match status" value="1"/>
</dbReference>
<comment type="caution">
    <text evidence="5">The sequence shown here is derived from an EMBL/GenBank/DDBJ whole genome shotgun (WGS) entry which is preliminary data.</text>
</comment>
<evidence type="ECO:0000313" key="6">
    <source>
        <dbReference type="Proteomes" id="UP001204814"/>
    </source>
</evidence>
<dbReference type="PROSITE" id="PS51898">
    <property type="entry name" value="TYR_RECOMBINASE"/>
    <property type="match status" value="1"/>
</dbReference>
<dbReference type="GO" id="GO:0003677">
    <property type="term" value="F:DNA binding"/>
    <property type="evidence" value="ECO:0007669"/>
    <property type="project" value="UniProtKB-KW"/>
</dbReference>
<proteinExistence type="inferred from homology"/>
<dbReference type="SUPFAM" id="SSF56349">
    <property type="entry name" value="DNA breaking-rejoining enzymes"/>
    <property type="match status" value="1"/>
</dbReference>
<dbReference type="PANTHER" id="PTHR30349:SF64">
    <property type="entry name" value="PROPHAGE INTEGRASE INTD-RELATED"/>
    <property type="match status" value="1"/>
</dbReference>
<dbReference type="GO" id="GO:0015074">
    <property type="term" value="P:DNA integration"/>
    <property type="evidence" value="ECO:0007669"/>
    <property type="project" value="InterPro"/>
</dbReference>
<dbReference type="InterPro" id="IPR010998">
    <property type="entry name" value="Integrase_recombinase_N"/>
</dbReference>
<dbReference type="RefSeq" id="WP_118672165.1">
    <property type="nucleotide sequence ID" value="NZ_JAJDKX010000007.1"/>
</dbReference>
<dbReference type="PANTHER" id="PTHR30349">
    <property type="entry name" value="PHAGE INTEGRASE-RELATED"/>
    <property type="match status" value="1"/>
</dbReference>
<dbReference type="Gene3D" id="1.10.443.10">
    <property type="entry name" value="Intergrase catalytic core"/>
    <property type="match status" value="1"/>
</dbReference>
<dbReference type="InterPro" id="IPR050090">
    <property type="entry name" value="Tyrosine_recombinase_XerCD"/>
</dbReference>
<dbReference type="InterPro" id="IPR013762">
    <property type="entry name" value="Integrase-like_cat_sf"/>
</dbReference>
<keyword evidence="3" id="KW-0233">DNA recombination</keyword>
<evidence type="ECO:0000313" key="5">
    <source>
        <dbReference type="EMBL" id="MCQ5060846.1"/>
    </source>
</evidence>
<evidence type="ECO:0000259" key="4">
    <source>
        <dbReference type="PROSITE" id="PS51898"/>
    </source>
</evidence>
<evidence type="ECO:0000256" key="2">
    <source>
        <dbReference type="ARBA" id="ARBA00023125"/>
    </source>
</evidence>
<dbReference type="Proteomes" id="UP001204814">
    <property type="component" value="Unassembled WGS sequence"/>
</dbReference>
<feature type="domain" description="Tyr recombinase" evidence="4">
    <location>
        <begin position="170"/>
        <end position="377"/>
    </location>
</feature>
<reference evidence="5" key="1">
    <citation type="submission" date="2022-06" db="EMBL/GenBank/DDBJ databases">
        <title>Isolation of gut microbiota from human fecal samples.</title>
        <authorList>
            <person name="Pamer E.G."/>
            <person name="Barat B."/>
            <person name="Waligurski E."/>
            <person name="Medina S."/>
            <person name="Paddock L."/>
            <person name="Mostad J."/>
        </authorList>
    </citation>
    <scope>NUCLEOTIDE SEQUENCE</scope>
    <source>
        <strain evidence="5">DFI.6.24</strain>
    </source>
</reference>
<protein>
    <submittedName>
        <fullName evidence="5">Site-specific integrase</fullName>
    </submittedName>
</protein>
<accession>A0AAP2UHD2</accession>
<name>A0AAP2UHD2_9FIRM</name>
<keyword evidence="2" id="KW-0238">DNA-binding</keyword>
<comment type="similarity">
    <text evidence="1">Belongs to the 'phage' integrase family.</text>
</comment>